<dbReference type="EMBL" id="VOIH02000010">
    <property type="protein sequence ID" value="KAF3434657.1"/>
    <property type="molecule type" value="Genomic_DNA"/>
</dbReference>
<evidence type="ECO:0000259" key="3">
    <source>
        <dbReference type="Pfam" id="PF10536"/>
    </source>
</evidence>
<dbReference type="PANTHER" id="PTHR46033:SF65">
    <property type="entry name" value="AMINOTRANSFERASE-LIKE PLANT MOBILE DOMAIN-CONTAINING PROTEIN"/>
    <property type="match status" value="1"/>
</dbReference>
<dbReference type="AlphaFoldDB" id="A0A8K0DNX9"/>
<dbReference type="PANTHER" id="PTHR46033">
    <property type="entry name" value="PROTEIN MAIN-LIKE 2"/>
    <property type="match status" value="1"/>
</dbReference>
<feature type="coiled-coil region" evidence="1">
    <location>
        <begin position="555"/>
        <end position="607"/>
    </location>
</feature>
<name>A0A8K0DNX9_9ROSA</name>
<gene>
    <name evidence="4" type="ORF">FNV43_RR21742</name>
</gene>
<comment type="caution">
    <text evidence="4">The sequence shown here is derived from an EMBL/GenBank/DDBJ whole genome shotgun (WGS) entry which is preliminary data.</text>
</comment>
<sequence>MTPTLINIEAYTGLTSSDTLLTDLPSSSVSSSIPGFHKDAKNYGQFLRMNKGTGSPPSEDEHIAFLLMWLCKNIFCVLASKITLHFINIAKSLATGKPISLGLLVLAHLYRAIALISAEPYEMNLNVPRPLWILRMWLHAHFHESRPQHVYHRSLLSRLYNSSSFFAIPSDIPHGDALKHFLIKKFHSVMACRDLPYCGISNKKSQCSVEVYLPSFIARQFGMYQVIPLPPASSFNGLTSVRPIIKNESEFHQYTHLYKESQGLFELEVSIESANSTFHFDLWWNRKTCTYFMNTASDMVSHVFLSTEIITKYVKPSYEMTSISIIPANRTITCSNDHNAASALTDSGSDSNDDTATISQAIKKRRTTTSNTAGPRVILPGQTFPPRNIKRKGKSGTTFFPKGDRHAPTTHTNITSQSSLAKQLSDQSESETTDASHEIDPQPVVTIVPSLAETKMPFNSHLIIEDITEAEGNSDVDDFLIDHDPAQNSNCELALTNNFESTISKFLHSLDEKLATFNKFRENIFDATSHCSSMISLQTSIQSKALEYTTASAKLTAQEHVVKELKAKLAEAEDVCGNLRCSIQHTIDEAEKEKKQYIDLLKASKNRNEARIQAEEAITAHHAS</sequence>
<reference evidence="4" key="1">
    <citation type="submission" date="2020-03" db="EMBL/GenBank/DDBJ databases">
        <title>A high-quality chromosome-level genome assembly of a woody plant with both climbing and erect habits, Rhamnella rubrinervis.</title>
        <authorList>
            <person name="Lu Z."/>
            <person name="Yang Y."/>
            <person name="Zhu X."/>
            <person name="Sun Y."/>
        </authorList>
    </citation>
    <scope>NUCLEOTIDE SEQUENCE</scope>
    <source>
        <strain evidence="4">BYM</strain>
        <tissue evidence="4">Leaf</tissue>
    </source>
</reference>
<organism evidence="4 5">
    <name type="scientific">Rhamnella rubrinervis</name>
    <dbReference type="NCBI Taxonomy" id="2594499"/>
    <lineage>
        <taxon>Eukaryota</taxon>
        <taxon>Viridiplantae</taxon>
        <taxon>Streptophyta</taxon>
        <taxon>Embryophyta</taxon>
        <taxon>Tracheophyta</taxon>
        <taxon>Spermatophyta</taxon>
        <taxon>Magnoliopsida</taxon>
        <taxon>eudicotyledons</taxon>
        <taxon>Gunneridae</taxon>
        <taxon>Pentapetalae</taxon>
        <taxon>rosids</taxon>
        <taxon>fabids</taxon>
        <taxon>Rosales</taxon>
        <taxon>Rhamnaceae</taxon>
        <taxon>rhamnoid group</taxon>
        <taxon>Rhamneae</taxon>
        <taxon>Rhamnella</taxon>
    </lineage>
</organism>
<evidence type="ECO:0000256" key="1">
    <source>
        <dbReference type="SAM" id="Coils"/>
    </source>
</evidence>
<feature type="compositionally biased region" description="Polar residues" evidence="2">
    <location>
        <begin position="409"/>
        <end position="427"/>
    </location>
</feature>
<protein>
    <recommendedName>
        <fullName evidence="3">Aminotransferase-like plant mobile domain-containing protein</fullName>
    </recommendedName>
</protein>
<dbReference type="InterPro" id="IPR044824">
    <property type="entry name" value="MAIN-like"/>
</dbReference>
<accession>A0A8K0DNX9</accession>
<dbReference type="InterPro" id="IPR019557">
    <property type="entry name" value="AminoTfrase-like_pln_mobile"/>
</dbReference>
<dbReference type="GO" id="GO:0010073">
    <property type="term" value="P:meristem maintenance"/>
    <property type="evidence" value="ECO:0007669"/>
    <property type="project" value="InterPro"/>
</dbReference>
<evidence type="ECO:0000256" key="2">
    <source>
        <dbReference type="SAM" id="MobiDB-lite"/>
    </source>
</evidence>
<proteinExistence type="predicted"/>
<dbReference type="Pfam" id="PF10536">
    <property type="entry name" value="PMD"/>
    <property type="match status" value="1"/>
</dbReference>
<feature type="domain" description="Aminotransferase-like plant mobile" evidence="3">
    <location>
        <begin position="52"/>
        <end position="152"/>
    </location>
</feature>
<keyword evidence="1" id="KW-0175">Coiled coil</keyword>
<dbReference type="OrthoDB" id="1258364at2759"/>
<evidence type="ECO:0000313" key="5">
    <source>
        <dbReference type="Proteomes" id="UP000796880"/>
    </source>
</evidence>
<dbReference type="Proteomes" id="UP000796880">
    <property type="component" value="Unassembled WGS sequence"/>
</dbReference>
<evidence type="ECO:0000313" key="4">
    <source>
        <dbReference type="EMBL" id="KAF3434657.1"/>
    </source>
</evidence>
<keyword evidence="5" id="KW-1185">Reference proteome</keyword>
<feature type="region of interest" description="Disordered" evidence="2">
    <location>
        <begin position="362"/>
        <end position="442"/>
    </location>
</feature>